<reference evidence="1 2" key="1">
    <citation type="submission" date="2013-01" db="EMBL/GenBank/DDBJ databases">
        <authorList>
            <person name="Harkins D.M."/>
            <person name="Durkin A.S."/>
            <person name="Brinkac L.M."/>
            <person name="Haft D.H."/>
            <person name="Selengut J.D."/>
            <person name="Sanka R."/>
            <person name="DePew J."/>
            <person name="Purushe J."/>
            <person name="Peacock S.J."/>
            <person name="Thaipadungpanit J."/>
            <person name="Wuthiekanun V.W."/>
            <person name="Day N.P."/>
            <person name="Vinetz J.M."/>
            <person name="Sutton G.G."/>
            <person name="Nierman W.C."/>
            <person name="Fouts D.E."/>
        </authorList>
    </citation>
    <scope>NUCLEOTIDE SEQUENCE [LARGE SCALE GENOMIC DNA]</scope>
    <source>
        <strain evidence="1 2">L0374</strain>
    </source>
</reference>
<dbReference type="EMBL" id="AHMZ02000153">
    <property type="protein sequence ID" value="EMN27858.1"/>
    <property type="molecule type" value="Genomic_DNA"/>
</dbReference>
<sequence length="37" mass="4610">MFLLLIFILLFFCGRGNKFYFFLFISFLILNNFLEFF</sequence>
<name>M6K828_LEPIR</name>
<protein>
    <submittedName>
        <fullName evidence="1">Uncharacterized protein</fullName>
    </submittedName>
</protein>
<proteinExistence type="predicted"/>
<evidence type="ECO:0000313" key="2">
    <source>
        <dbReference type="Proteomes" id="UP000012137"/>
    </source>
</evidence>
<evidence type="ECO:0000313" key="1">
    <source>
        <dbReference type="EMBL" id="EMN27858.1"/>
    </source>
</evidence>
<accession>M6K828</accession>
<organism evidence="1 2">
    <name type="scientific">Leptospira interrogans serovar Pyrogenes str. L0374</name>
    <dbReference type="NCBI Taxonomy" id="1049928"/>
    <lineage>
        <taxon>Bacteria</taxon>
        <taxon>Pseudomonadati</taxon>
        <taxon>Spirochaetota</taxon>
        <taxon>Spirochaetia</taxon>
        <taxon>Leptospirales</taxon>
        <taxon>Leptospiraceae</taxon>
        <taxon>Leptospira</taxon>
    </lineage>
</organism>
<gene>
    <name evidence="1" type="ORF">LEP1GSC083_0073</name>
</gene>
<comment type="caution">
    <text evidence="1">The sequence shown here is derived from an EMBL/GenBank/DDBJ whole genome shotgun (WGS) entry which is preliminary data.</text>
</comment>
<dbReference type="AlphaFoldDB" id="M6K828"/>
<dbReference type="Proteomes" id="UP000012137">
    <property type="component" value="Unassembled WGS sequence"/>
</dbReference>